<accession>C8Z4C9</accession>
<evidence type="ECO:0000313" key="2">
    <source>
        <dbReference type="Proteomes" id="UP000000286"/>
    </source>
</evidence>
<name>C8Z4C9_YEAS8</name>
<dbReference type="AlphaFoldDB" id="C8Z4C9"/>
<proteinExistence type="predicted"/>
<sequence length="41" mass="4826">MNCCRRTSVMLEICILLTLLETIWPWIAKRAVTNRSSCSRR</sequence>
<dbReference type="Proteomes" id="UP000000286">
    <property type="component" value="Chromosome III"/>
</dbReference>
<dbReference type="SMR" id="C8Z4C9"/>
<dbReference type="HOGENOM" id="CLU_3279832_0_0_1"/>
<gene>
    <name evidence="1" type="ORF">EC1118_1C17_1211g</name>
</gene>
<evidence type="ECO:0000313" key="1">
    <source>
        <dbReference type="EMBL" id="CAY78245.1"/>
    </source>
</evidence>
<dbReference type="EMBL" id="FN393062">
    <property type="protein sequence ID" value="CAY78245.1"/>
    <property type="molecule type" value="Genomic_DNA"/>
</dbReference>
<protein>
    <submittedName>
        <fullName evidence="1">EC1118_1C17_1211p</fullName>
    </submittedName>
</protein>
<reference evidence="1 2" key="1">
    <citation type="journal article" date="2009" name="Proc. Natl. Acad. Sci. U.S.A.">
        <title>Eukaryote-to-eukaryote gene transfer events revealed by the genome sequence of the wine yeast Saccharomyces cerevisiae EC1118.</title>
        <authorList>
            <person name="Novo M."/>
            <person name="Bigey F."/>
            <person name="Beyne E."/>
            <person name="Galeote V."/>
            <person name="Gavory F."/>
            <person name="Mallet S."/>
            <person name="Cambot B."/>
            <person name="Legras J.L."/>
            <person name="Wincker P."/>
            <person name="Casaregola S."/>
            <person name="Dequin S."/>
        </authorList>
    </citation>
    <scope>NUCLEOTIDE SEQUENCE [LARGE SCALE GENOMIC DNA]</scope>
    <source>
        <strain evidence="2">Lalvin EC1118 / Prise de mousse</strain>
    </source>
</reference>
<organism evidence="1 2">
    <name type="scientific">Saccharomyces cerevisiae (strain Lalvin EC1118 / Prise de mousse)</name>
    <name type="common">Baker's yeast</name>
    <dbReference type="NCBI Taxonomy" id="643680"/>
    <lineage>
        <taxon>Eukaryota</taxon>
        <taxon>Fungi</taxon>
        <taxon>Dikarya</taxon>
        <taxon>Ascomycota</taxon>
        <taxon>Saccharomycotina</taxon>
        <taxon>Saccharomycetes</taxon>
        <taxon>Saccharomycetales</taxon>
        <taxon>Saccharomycetaceae</taxon>
        <taxon>Saccharomyces</taxon>
    </lineage>
</organism>